<evidence type="ECO:0000256" key="3">
    <source>
        <dbReference type="ARBA" id="ARBA00023125"/>
    </source>
</evidence>
<proteinExistence type="inferred from homology"/>
<evidence type="ECO:0000256" key="1">
    <source>
        <dbReference type="ARBA" id="ARBA00011046"/>
    </source>
</evidence>
<evidence type="ECO:0000256" key="4">
    <source>
        <dbReference type="ARBA" id="ARBA00023163"/>
    </source>
</evidence>
<comment type="caution">
    <text evidence="5">The sequence shown here is derived from an EMBL/GenBank/DDBJ whole genome shotgun (WGS) entry which is preliminary data.</text>
</comment>
<gene>
    <name evidence="5" type="ORF">KGMB03357_16500</name>
</gene>
<dbReference type="GO" id="GO:0003677">
    <property type="term" value="F:DNA binding"/>
    <property type="evidence" value="ECO:0007669"/>
    <property type="project" value="UniProtKB-KW"/>
</dbReference>
<keyword evidence="3" id="KW-0238">DNA-binding</keyword>
<evidence type="ECO:0000313" key="6">
    <source>
        <dbReference type="Proteomes" id="UP000287361"/>
    </source>
</evidence>
<comment type="similarity">
    <text evidence="1">Belongs to the BlaI transcriptional regulatory family.</text>
</comment>
<dbReference type="EMBL" id="BHVZ01000004">
    <property type="protein sequence ID" value="GCB29989.1"/>
    <property type="molecule type" value="Genomic_DNA"/>
</dbReference>
<dbReference type="InterPro" id="IPR036388">
    <property type="entry name" value="WH-like_DNA-bd_sf"/>
</dbReference>
<dbReference type="InterPro" id="IPR036390">
    <property type="entry name" value="WH_DNA-bd_sf"/>
</dbReference>
<accession>A0A401LEM8</accession>
<name>A0A401LEM8_9FIRM</name>
<dbReference type="OrthoDB" id="9795583at2"/>
<evidence type="ECO:0000256" key="2">
    <source>
        <dbReference type="ARBA" id="ARBA00023015"/>
    </source>
</evidence>
<dbReference type="GO" id="GO:0045892">
    <property type="term" value="P:negative regulation of DNA-templated transcription"/>
    <property type="evidence" value="ECO:0007669"/>
    <property type="project" value="InterPro"/>
</dbReference>
<organism evidence="5 6">
    <name type="scientific">Anaerotignum faecicola</name>
    <dbReference type="NCBI Taxonomy" id="2358141"/>
    <lineage>
        <taxon>Bacteria</taxon>
        <taxon>Bacillati</taxon>
        <taxon>Bacillota</taxon>
        <taxon>Clostridia</taxon>
        <taxon>Lachnospirales</taxon>
        <taxon>Anaerotignaceae</taxon>
        <taxon>Anaerotignum</taxon>
    </lineage>
</organism>
<dbReference type="Gene3D" id="1.10.10.10">
    <property type="entry name" value="Winged helix-like DNA-binding domain superfamily/Winged helix DNA-binding domain"/>
    <property type="match status" value="1"/>
</dbReference>
<reference evidence="5 6" key="1">
    <citation type="submission" date="2018-10" db="EMBL/GenBank/DDBJ databases">
        <title>Draft Genome Sequence of Anaerotignum sp. KCTC 15736.</title>
        <authorList>
            <person name="Choi S.H."/>
            <person name="Kim J.S."/>
            <person name="Kang S.W."/>
            <person name="Lee J.S."/>
            <person name="Park S.H."/>
        </authorList>
    </citation>
    <scope>NUCLEOTIDE SEQUENCE [LARGE SCALE GENOMIC DNA]</scope>
    <source>
        <strain evidence="5 6">KCTC 15736</strain>
    </source>
</reference>
<keyword evidence="2" id="KW-0805">Transcription regulation</keyword>
<dbReference type="SUPFAM" id="SSF46785">
    <property type="entry name" value="Winged helix' DNA-binding domain"/>
    <property type="match status" value="1"/>
</dbReference>
<keyword evidence="6" id="KW-1185">Reference proteome</keyword>
<protein>
    <submittedName>
        <fullName evidence="5">Penicillin-binding protein</fullName>
    </submittedName>
</protein>
<dbReference type="Pfam" id="PF03965">
    <property type="entry name" value="Penicillinase_R"/>
    <property type="match status" value="1"/>
</dbReference>
<evidence type="ECO:0000313" key="5">
    <source>
        <dbReference type="EMBL" id="GCB29989.1"/>
    </source>
</evidence>
<dbReference type="PIRSF" id="PIRSF019455">
    <property type="entry name" value="CopR_AtkY"/>
    <property type="match status" value="1"/>
</dbReference>
<dbReference type="Proteomes" id="UP000287361">
    <property type="component" value="Unassembled WGS sequence"/>
</dbReference>
<dbReference type="AlphaFoldDB" id="A0A401LEM8"/>
<dbReference type="InterPro" id="IPR005650">
    <property type="entry name" value="BlaI_family"/>
</dbReference>
<sequence>MRFYDSEIKVLEVLWEHGELTAGQIAEILGKEDGWKRTTAYTVVQKCVDKGYIERKKPKFTCKALITKEEAQMSSVSEQIEKSYPSKIAFFKAYLNKDNLTNDEIKGLFQVIDDLKK</sequence>
<keyword evidence="4" id="KW-0804">Transcription</keyword>